<gene>
    <name evidence="11" type="ORF">DPRO_1546</name>
</gene>
<evidence type="ECO:0000256" key="7">
    <source>
        <dbReference type="ARBA" id="ARBA00023061"/>
    </source>
</evidence>
<evidence type="ECO:0000256" key="2">
    <source>
        <dbReference type="ARBA" id="ARBA00005170"/>
    </source>
</evidence>
<dbReference type="UniPathway" id="UPA00626">
    <property type="reaction ID" value="UER00678"/>
</dbReference>
<dbReference type="Gene3D" id="3.30.1330.80">
    <property type="entry name" value="Hypothetical protein, similar to alpha- acetolactate decarboxylase, domain 2"/>
    <property type="match status" value="2"/>
</dbReference>
<evidence type="ECO:0000256" key="5">
    <source>
        <dbReference type="ARBA" id="ARBA00020164"/>
    </source>
</evidence>
<feature type="signal peptide" evidence="10">
    <location>
        <begin position="1"/>
        <end position="25"/>
    </location>
</feature>
<keyword evidence="12" id="KW-1185">Reference proteome</keyword>
<dbReference type="SUPFAM" id="SSF117856">
    <property type="entry name" value="AF0104/ALDC/Ptd012-like"/>
    <property type="match status" value="1"/>
</dbReference>
<dbReference type="AlphaFoldDB" id="A0A2C8F737"/>
<name>A0A2C8F737_9BACT</name>
<proteinExistence type="inferred from homology"/>
<feature type="chain" id="PRO_5012677240" description="Alpha-acetolactate decarboxylase" evidence="10">
    <location>
        <begin position="26"/>
        <end position="264"/>
    </location>
</feature>
<accession>A0A2C8F737</accession>
<comment type="catalytic activity">
    <reaction evidence="1 9">
        <text>(2S)-2-acetolactate + H(+) = (R)-acetoin + CO2</text>
        <dbReference type="Rhea" id="RHEA:21580"/>
        <dbReference type="ChEBI" id="CHEBI:15378"/>
        <dbReference type="ChEBI" id="CHEBI:15686"/>
        <dbReference type="ChEBI" id="CHEBI:16526"/>
        <dbReference type="ChEBI" id="CHEBI:58476"/>
        <dbReference type="EC" id="4.1.1.5"/>
    </reaction>
</comment>
<dbReference type="CDD" id="cd17299">
    <property type="entry name" value="acetolactate_decarboxylase"/>
    <property type="match status" value="1"/>
</dbReference>
<dbReference type="KEGG" id="pprf:DPRO_1546"/>
<keyword evidence="8 9" id="KW-0456">Lyase</keyword>
<dbReference type="Proteomes" id="UP000219215">
    <property type="component" value="Chromosome DPRO"/>
</dbReference>
<dbReference type="PANTHER" id="PTHR35524">
    <property type="entry name" value="ALPHA-ACETOLACTATE DECARBOXYLASE"/>
    <property type="match status" value="1"/>
</dbReference>
<evidence type="ECO:0000256" key="3">
    <source>
        <dbReference type="ARBA" id="ARBA00007106"/>
    </source>
</evidence>
<dbReference type="EC" id="4.1.1.5" evidence="4 9"/>
<dbReference type="PIRSF" id="PIRSF001332">
    <property type="entry name" value="Acetolac_decarb"/>
    <property type="match status" value="1"/>
</dbReference>
<evidence type="ECO:0000256" key="1">
    <source>
        <dbReference type="ARBA" id="ARBA00001784"/>
    </source>
</evidence>
<evidence type="ECO:0000256" key="6">
    <source>
        <dbReference type="ARBA" id="ARBA00022793"/>
    </source>
</evidence>
<reference evidence="12" key="1">
    <citation type="submission" date="2017-09" db="EMBL/GenBank/DDBJ databases">
        <authorList>
            <person name="Regsiter A."/>
            <person name="William W."/>
        </authorList>
    </citation>
    <scope>NUCLEOTIDE SEQUENCE [LARGE SCALE GENOMIC DNA]</scope>
    <source>
        <strain evidence="12">500-1</strain>
    </source>
</reference>
<dbReference type="GO" id="GO:0045151">
    <property type="term" value="P:acetoin biosynthetic process"/>
    <property type="evidence" value="ECO:0007669"/>
    <property type="project" value="UniProtKB-UniRule"/>
</dbReference>
<dbReference type="NCBIfam" id="TIGR01252">
    <property type="entry name" value="acetolac_decarb"/>
    <property type="match status" value="1"/>
</dbReference>
<evidence type="ECO:0000256" key="10">
    <source>
        <dbReference type="SAM" id="SignalP"/>
    </source>
</evidence>
<evidence type="ECO:0000256" key="8">
    <source>
        <dbReference type="ARBA" id="ARBA00023239"/>
    </source>
</evidence>
<dbReference type="RefSeq" id="WP_097011498.1">
    <property type="nucleotide sequence ID" value="NZ_LT907975.1"/>
</dbReference>
<keyword evidence="6 9" id="KW-0210">Decarboxylase</keyword>
<evidence type="ECO:0000313" key="11">
    <source>
        <dbReference type="EMBL" id="SOB58442.1"/>
    </source>
</evidence>
<sequence>MFSKSRTIVLVLVLFLSLPSGFAAAGQTLYQYSTIDALLAGLYDGDLTVAELKERGGFGLGTLNGIDGELIVLDGEAYQAAAGGAVTVPAGDALVPFATVVHFDAEQQRQLKDIHTLDGLNDAIHALLPSENRFYAVRIDGTFHAVKTRAIAKQSPPYKPLAEVVKEQVVTTFDGRGTLIGLYAPVFVKGVNVPGFHWHYLAADRQGGGHVLDCTFDAAVAKLDVLRSFTVELPADRAFDDIDLSGDKGKELHAVEKDPAQGKR</sequence>
<comment type="similarity">
    <text evidence="3 9">Belongs to the alpha-acetolactate decarboxylase family.</text>
</comment>
<evidence type="ECO:0000313" key="12">
    <source>
        <dbReference type="Proteomes" id="UP000219215"/>
    </source>
</evidence>
<protein>
    <recommendedName>
        <fullName evidence="5 9">Alpha-acetolactate decarboxylase</fullName>
        <ecNumber evidence="4 9">4.1.1.5</ecNumber>
    </recommendedName>
</protein>
<dbReference type="OrthoDB" id="8612680at2"/>
<organism evidence="11 12">
    <name type="scientific">Pseudodesulfovibrio profundus</name>
    <dbReference type="NCBI Taxonomy" id="57320"/>
    <lineage>
        <taxon>Bacteria</taxon>
        <taxon>Pseudomonadati</taxon>
        <taxon>Thermodesulfobacteriota</taxon>
        <taxon>Desulfovibrionia</taxon>
        <taxon>Desulfovibrionales</taxon>
        <taxon>Desulfovibrionaceae</taxon>
    </lineage>
</organism>
<evidence type="ECO:0000256" key="9">
    <source>
        <dbReference type="PIRNR" id="PIRNR001332"/>
    </source>
</evidence>
<dbReference type="EMBL" id="LT907975">
    <property type="protein sequence ID" value="SOB58442.1"/>
    <property type="molecule type" value="Genomic_DNA"/>
</dbReference>
<keyword evidence="10" id="KW-0732">Signal</keyword>
<dbReference type="InterPro" id="IPR005128">
    <property type="entry name" value="Acetolactate_a_deCO2ase"/>
</dbReference>
<keyword evidence="7 9" id="KW-0005">Acetoin biosynthesis</keyword>
<dbReference type="GO" id="GO:0047605">
    <property type="term" value="F:acetolactate decarboxylase activity"/>
    <property type="evidence" value="ECO:0007669"/>
    <property type="project" value="UniProtKB-UniRule"/>
</dbReference>
<evidence type="ECO:0000256" key="4">
    <source>
        <dbReference type="ARBA" id="ARBA00013204"/>
    </source>
</evidence>
<comment type="pathway">
    <text evidence="2 9">Polyol metabolism; (R,R)-butane-2,3-diol biosynthesis; (R,R)-butane-2,3-diol from pyruvate: step 2/3.</text>
</comment>
<dbReference type="PANTHER" id="PTHR35524:SF1">
    <property type="entry name" value="ALPHA-ACETOLACTATE DECARBOXYLASE"/>
    <property type="match status" value="1"/>
</dbReference>
<dbReference type="Pfam" id="PF03306">
    <property type="entry name" value="AAL_decarboxy"/>
    <property type="match status" value="1"/>
</dbReference>